<accession>A0AAV3PMN5</accession>
<dbReference type="Proteomes" id="UP001454036">
    <property type="component" value="Unassembled WGS sequence"/>
</dbReference>
<dbReference type="PANTHER" id="PTHR33116">
    <property type="entry name" value="REVERSE TRANSCRIPTASE ZINC-BINDING DOMAIN-CONTAINING PROTEIN-RELATED-RELATED"/>
    <property type="match status" value="1"/>
</dbReference>
<sequence>MRILGDYEKALGQKINVGKCSVSFSSRTPMSMREIMLASMGMREVKDQGKYLGLPSQIGRTKKEIFRYIQSKVEGRIRGWKGKLLSEAGKEVTIKSVTSAIPNFIINCFKLPLGIIDDLNSTMAHFFWANEEGDKSILWKAWDKLC</sequence>
<reference evidence="1 2" key="1">
    <citation type="submission" date="2024-01" db="EMBL/GenBank/DDBJ databases">
        <title>The complete chloroplast genome sequence of Lithospermum erythrorhizon: insights into the phylogenetic relationship among Boraginaceae species and the maternal lineages of purple gromwells.</title>
        <authorList>
            <person name="Okada T."/>
            <person name="Watanabe K."/>
        </authorList>
    </citation>
    <scope>NUCLEOTIDE SEQUENCE [LARGE SCALE GENOMIC DNA]</scope>
</reference>
<dbReference type="EMBL" id="BAABME010018202">
    <property type="protein sequence ID" value="GAA0152965.1"/>
    <property type="molecule type" value="Genomic_DNA"/>
</dbReference>
<evidence type="ECO:0008006" key="3">
    <source>
        <dbReference type="Google" id="ProtNLM"/>
    </source>
</evidence>
<name>A0AAV3PMN5_LITER</name>
<keyword evidence="2" id="KW-1185">Reference proteome</keyword>
<gene>
    <name evidence="1" type="ORF">LIER_37597</name>
</gene>
<comment type="caution">
    <text evidence="1">The sequence shown here is derived from an EMBL/GenBank/DDBJ whole genome shotgun (WGS) entry which is preliminary data.</text>
</comment>
<protein>
    <recommendedName>
        <fullName evidence="3">Reverse transcriptase</fullName>
    </recommendedName>
</protein>
<evidence type="ECO:0000313" key="2">
    <source>
        <dbReference type="Proteomes" id="UP001454036"/>
    </source>
</evidence>
<organism evidence="1 2">
    <name type="scientific">Lithospermum erythrorhizon</name>
    <name type="common">Purple gromwell</name>
    <name type="synonym">Lithospermum officinale var. erythrorhizon</name>
    <dbReference type="NCBI Taxonomy" id="34254"/>
    <lineage>
        <taxon>Eukaryota</taxon>
        <taxon>Viridiplantae</taxon>
        <taxon>Streptophyta</taxon>
        <taxon>Embryophyta</taxon>
        <taxon>Tracheophyta</taxon>
        <taxon>Spermatophyta</taxon>
        <taxon>Magnoliopsida</taxon>
        <taxon>eudicotyledons</taxon>
        <taxon>Gunneridae</taxon>
        <taxon>Pentapetalae</taxon>
        <taxon>asterids</taxon>
        <taxon>lamiids</taxon>
        <taxon>Boraginales</taxon>
        <taxon>Boraginaceae</taxon>
        <taxon>Boraginoideae</taxon>
        <taxon>Lithospermeae</taxon>
        <taxon>Lithospermum</taxon>
    </lineage>
</organism>
<evidence type="ECO:0000313" key="1">
    <source>
        <dbReference type="EMBL" id="GAA0152965.1"/>
    </source>
</evidence>
<dbReference type="AlphaFoldDB" id="A0AAV3PMN5"/>
<proteinExistence type="predicted"/>
<dbReference type="PANTHER" id="PTHR33116:SF86">
    <property type="entry name" value="REVERSE TRANSCRIPTASE DOMAIN-CONTAINING PROTEIN"/>
    <property type="match status" value="1"/>
</dbReference>